<evidence type="ECO:0000313" key="2">
    <source>
        <dbReference type="EMBL" id="PKT68580.1"/>
    </source>
</evidence>
<feature type="chain" id="PRO_5014115308" description="Secreted protein" evidence="1">
    <location>
        <begin position="29"/>
        <end position="142"/>
    </location>
</feature>
<name>A0A2I0SF86_9ACTN</name>
<proteinExistence type="predicted"/>
<evidence type="ECO:0000256" key="1">
    <source>
        <dbReference type="SAM" id="SignalP"/>
    </source>
</evidence>
<gene>
    <name evidence="2" type="ORF">CW362_34315</name>
</gene>
<dbReference type="Proteomes" id="UP000236178">
    <property type="component" value="Unassembled WGS sequence"/>
</dbReference>
<dbReference type="EMBL" id="PJOS01000105">
    <property type="protein sequence ID" value="PKT68580.1"/>
    <property type="molecule type" value="Genomic_DNA"/>
</dbReference>
<comment type="caution">
    <text evidence="2">The sequence shown here is derived from an EMBL/GenBank/DDBJ whole genome shotgun (WGS) entry which is preliminary data.</text>
</comment>
<feature type="signal peptide" evidence="1">
    <location>
        <begin position="1"/>
        <end position="28"/>
    </location>
</feature>
<reference evidence="2 3" key="1">
    <citation type="submission" date="2017-12" db="EMBL/GenBank/DDBJ databases">
        <title>Streptomyces populusis sp. nov., a novel endophytic actinobacterium isolated from stems of Populus adenopoda Maxim.</title>
        <authorList>
            <person name="Wang Z."/>
        </authorList>
    </citation>
    <scope>NUCLEOTIDE SEQUENCE [LARGE SCALE GENOMIC DNA]</scope>
    <source>
        <strain evidence="2 3">A249</strain>
    </source>
</reference>
<keyword evidence="1" id="KW-0732">Signal</keyword>
<dbReference type="AlphaFoldDB" id="A0A2I0SF86"/>
<dbReference type="OrthoDB" id="4336193at2"/>
<sequence>MRAASVGAAASALAAGLLLGAAAPQASAASFNFFTVQFTNGSAVVTVSNGSGSTVGSGAWAADPGELGSSTGDTLIANDTLKDGYGIEAHLSTGRIASTRGHNSPYTDKTTGNLPEGNTYYMTVCVVKGTFEDCSDSVAVRA</sequence>
<protein>
    <recommendedName>
        <fullName evidence="4">Secreted protein</fullName>
    </recommendedName>
</protein>
<organism evidence="2 3">
    <name type="scientific">Streptomyces populi</name>
    <dbReference type="NCBI Taxonomy" id="2058924"/>
    <lineage>
        <taxon>Bacteria</taxon>
        <taxon>Bacillati</taxon>
        <taxon>Actinomycetota</taxon>
        <taxon>Actinomycetes</taxon>
        <taxon>Kitasatosporales</taxon>
        <taxon>Streptomycetaceae</taxon>
        <taxon>Streptomyces</taxon>
    </lineage>
</organism>
<accession>A0A2I0SF86</accession>
<evidence type="ECO:0008006" key="4">
    <source>
        <dbReference type="Google" id="ProtNLM"/>
    </source>
</evidence>
<evidence type="ECO:0000313" key="3">
    <source>
        <dbReference type="Proteomes" id="UP000236178"/>
    </source>
</evidence>
<keyword evidence="3" id="KW-1185">Reference proteome</keyword>